<sequence length="143" mass="16067">MITGTELPSAEAATLERATTEQKNSQLWREERQKRYQTGVVCCRKESTGCQNIVKNKLYSHFLSAAMNYGQDNEDNAVRALQDSVNLKDRRCGLFVNPNIGYLAASPDGLIDDDGIVEVKCPASCKDLTSDEAIRMKKFPFWK</sequence>
<dbReference type="GO" id="GO:0006281">
    <property type="term" value="P:DNA repair"/>
    <property type="evidence" value="ECO:0007669"/>
    <property type="project" value="UniProtKB-ARBA"/>
</dbReference>
<evidence type="ECO:0000256" key="1">
    <source>
        <dbReference type="SAM" id="MobiDB-lite"/>
    </source>
</evidence>
<dbReference type="SUPFAM" id="SSF52980">
    <property type="entry name" value="Restriction endonuclease-like"/>
    <property type="match status" value="1"/>
</dbReference>
<dbReference type="Pfam" id="PF09588">
    <property type="entry name" value="YqaJ"/>
    <property type="match status" value="1"/>
</dbReference>
<dbReference type="InterPro" id="IPR019080">
    <property type="entry name" value="YqaJ_viral_recombinase"/>
</dbReference>
<dbReference type="EMBL" id="BGPR01007199">
    <property type="protein sequence ID" value="GBN25053.1"/>
    <property type="molecule type" value="Genomic_DNA"/>
</dbReference>
<dbReference type="CDD" id="cd22343">
    <property type="entry name" value="PDDEXK_lambda_exonuclease-like"/>
    <property type="match status" value="1"/>
</dbReference>
<dbReference type="Gene3D" id="3.90.320.10">
    <property type="match status" value="1"/>
</dbReference>
<dbReference type="InterPro" id="IPR011335">
    <property type="entry name" value="Restrct_endonuc-II-like"/>
</dbReference>
<accession>A0A4Y2MEK5</accession>
<evidence type="ECO:0000313" key="4">
    <source>
        <dbReference type="Proteomes" id="UP000499080"/>
    </source>
</evidence>
<dbReference type="Proteomes" id="UP000499080">
    <property type="component" value="Unassembled WGS sequence"/>
</dbReference>
<dbReference type="OrthoDB" id="6436183at2759"/>
<name>A0A4Y2MEK5_ARAVE</name>
<feature type="domain" description="YqaJ viral recombinase" evidence="2">
    <location>
        <begin position="24"/>
        <end position="124"/>
    </location>
</feature>
<dbReference type="PANTHER" id="PTHR46609:SF8">
    <property type="entry name" value="YQAJ VIRAL RECOMBINASE DOMAIN-CONTAINING PROTEIN"/>
    <property type="match status" value="1"/>
</dbReference>
<feature type="region of interest" description="Disordered" evidence="1">
    <location>
        <begin position="1"/>
        <end position="30"/>
    </location>
</feature>
<evidence type="ECO:0000313" key="3">
    <source>
        <dbReference type="EMBL" id="GBN25053.1"/>
    </source>
</evidence>
<evidence type="ECO:0000259" key="2">
    <source>
        <dbReference type="Pfam" id="PF09588"/>
    </source>
</evidence>
<reference evidence="3 4" key="1">
    <citation type="journal article" date="2019" name="Sci. Rep.">
        <title>Orb-weaving spider Araneus ventricosus genome elucidates the spidroin gene catalogue.</title>
        <authorList>
            <person name="Kono N."/>
            <person name="Nakamura H."/>
            <person name="Ohtoshi R."/>
            <person name="Moran D.A.P."/>
            <person name="Shinohara A."/>
            <person name="Yoshida Y."/>
            <person name="Fujiwara M."/>
            <person name="Mori M."/>
            <person name="Tomita M."/>
            <person name="Arakawa K."/>
        </authorList>
    </citation>
    <scope>NUCLEOTIDE SEQUENCE [LARGE SCALE GENOMIC DNA]</scope>
</reference>
<gene>
    <name evidence="3" type="ORF">AVEN_65053_1</name>
</gene>
<dbReference type="InterPro" id="IPR011604">
    <property type="entry name" value="PDDEXK-like_dom_sf"/>
</dbReference>
<proteinExistence type="predicted"/>
<organism evidence="3 4">
    <name type="scientific">Araneus ventricosus</name>
    <name type="common">Orbweaver spider</name>
    <name type="synonym">Epeira ventricosa</name>
    <dbReference type="NCBI Taxonomy" id="182803"/>
    <lineage>
        <taxon>Eukaryota</taxon>
        <taxon>Metazoa</taxon>
        <taxon>Ecdysozoa</taxon>
        <taxon>Arthropoda</taxon>
        <taxon>Chelicerata</taxon>
        <taxon>Arachnida</taxon>
        <taxon>Araneae</taxon>
        <taxon>Araneomorphae</taxon>
        <taxon>Entelegynae</taxon>
        <taxon>Araneoidea</taxon>
        <taxon>Araneidae</taxon>
        <taxon>Araneus</taxon>
    </lineage>
</organism>
<dbReference type="InterPro" id="IPR051703">
    <property type="entry name" value="NF-kappa-B_Signaling_Reg"/>
</dbReference>
<dbReference type="AlphaFoldDB" id="A0A4Y2MEK5"/>
<protein>
    <recommendedName>
        <fullName evidence="2">YqaJ viral recombinase domain-containing protein</fullName>
    </recommendedName>
</protein>
<dbReference type="PANTHER" id="PTHR46609">
    <property type="entry name" value="EXONUCLEASE, PHAGE-TYPE/RECB, C-TERMINAL DOMAIN-CONTAINING PROTEIN"/>
    <property type="match status" value="1"/>
</dbReference>
<comment type="caution">
    <text evidence="3">The sequence shown here is derived from an EMBL/GenBank/DDBJ whole genome shotgun (WGS) entry which is preliminary data.</text>
</comment>
<keyword evidence="4" id="KW-1185">Reference proteome</keyword>